<dbReference type="PANTHER" id="PTHR42923">
    <property type="entry name" value="PROTOPORPHYRINOGEN OXIDASE"/>
    <property type="match status" value="1"/>
</dbReference>
<dbReference type="Gene3D" id="1.10.405.20">
    <property type="match status" value="1"/>
</dbReference>
<dbReference type="AlphaFoldDB" id="A0A1W2ATL5"/>
<dbReference type="OrthoDB" id="20837at2"/>
<evidence type="ECO:0000313" key="1">
    <source>
        <dbReference type="EMBL" id="SMC63860.1"/>
    </source>
</evidence>
<gene>
    <name evidence="1" type="ORF">SAMN06296008_11074</name>
</gene>
<dbReference type="PRINTS" id="PR00419">
    <property type="entry name" value="ADXRDTASE"/>
</dbReference>
<dbReference type="STRING" id="1938817.SAMN06296008_11074"/>
<sequence length="442" mass="49912">MSQKKRIAIVGGGISGLSCAYALRNDPNLEVVLFEKQARIGGHSHSISYTPPGSDQSFWIDTGFLVFNERTYPRLIHFFDELKVPVAKSEMSFAVSIPRKNGTALEWAGDTINTLFAQRRNLLSWKFWGMVIDILRFNALCKKLAKTNAIANSPEISVEDFLQKNRLGLPFRDWYLLPMVGAIWSCTTQEMLKFPILTLAQFCENHGLLDIVNRPQWFTVKGGSREYVHRVLDKLKEKGIPVLMDGIHYLTRHANGVDLHLNSGQIKTFDEVVLACHSDEALSIIQDPTENEQQILGSIPYKNNIAYVHSDESQLPAEKKVWAAWNYASNTPVGQGLDDSSAVCVHYLINKLQPIPVDLKEHQVIVTLNPHTLPKQDKIFQTIEYSHPLFDTQAIAAQKLLPNIQGKHKVWFCGAWTGYGFHEDGFKSGELIASEIMRNAHF</sequence>
<dbReference type="Gene3D" id="3.30.70.1990">
    <property type="match status" value="1"/>
</dbReference>
<protein>
    <submittedName>
        <fullName evidence="1">Predicted NAD/FAD-binding protein</fullName>
    </submittedName>
</protein>
<dbReference type="InterPro" id="IPR036188">
    <property type="entry name" value="FAD/NAD-bd_sf"/>
</dbReference>
<dbReference type="PROSITE" id="PS51257">
    <property type="entry name" value="PROKAR_LIPOPROTEIN"/>
    <property type="match status" value="1"/>
</dbReference>
<evidence type="ECO:0000313" key="2">
    <source>
        <dbReference type="Proteomes" id="UP000192708"/>
    </source>
</evidence>
<dbReference type="PANTHER" id="PTHR42923:SF17">
    <property type="entry name" value="AMINE OXIDASE DOMAIN-CONTAINING PROTEIN"/>
    <property type="match status" value="1"/>
</dbReference>
<reference evidence="1 2" key="1">
    <citation type="submission" date="2017-04" db="EMBL/GenBank/DDBJ databases">
        <authorList>
            <person name="Afonso C.L."/>
            <person name="Miller P.J."/>
            <person name="Scott M.A."/>
            <person name="Spackman E."/>
            <person name="Goraichik I."/>
            <person name="Dimitrov K.M."/>
            <person name="Suarez D.L."/>
            <person name="Swayne D.E."/>
        </authorList>
    </citation>
    <scope>NUCLEOTIDE SEQUENCE [LARGE SCALE GENOMIC DNA]</scope>
    <source>
        <strain evidence="1 2">VK13</strain>
    </source>
</reference>
<dbReference type="RefSeq" id="WP_084284017.1">
    <property type="nucleotide sequence ID" value="NZ_FWXJ01000010.1"/>
</dbReference>
<dbReference type="SUPFAM" id="SSF51905">
    <property type="entry name" value="FAD/NAD(P)-binding domain"/>
    <property type="match status" value="1"/>
</dbReference>
<organism evidence="1 2">
    <name type="scientific">Polynucleobacter kasalickyi</name>
    <dbReference type="NCBI Taxonomy" id="1938817"/>
    <lineage>
        <taxon>Bacteria</taxon>
        <taxon>Pseudomonadati</taxon>
        <taxon>Pseudomonadota</taxon>
        <taxon>Betaproteobacteria</taxon>
        <taxon>Burkholderiales</taxon>
        <taxon>Burkholderiaceae</taxon>
        <taxon>Polynucleobacter</taxon>
    </lineage>
</organism>
<dbReference type="InterPro" id="IPR050464">
    <property type="entry name" value="Zeta_carotene_desat/Oxidored"/>
</dbReference>
<dbReference type="EMBL" id="FWXJ01000010">
    <property type="protein sequence ID" value="SMC63860.1"/>
    <property type="molecule type" value="Genomic_DNA"/>
</dbReference>
<dbReference type="Proteomes" id="UP000192708">
    <property type="component" value="Unassembled WGS sequence"/>
</dbReference>
<name>A0A1W2ATL5_9BURK</name>
<accession>A0A1W2ATL5</accession>
<keyword evidence="2" id="KW-1185">Reference proteome</keyword>
<dbReference type="Gene3D" id="3.50.50.60">
    <property type="entry name" value="FAD/NAD(P)-binding domain"/>
    <property type="match status" value="1"/>
</dbReference>
<proteinExistence type="predicted"/>
<dbReference type="GO" id="GO:0016491">
    <property type="term" value="F:oxidoreductase activity"/>
    <property type="evidence" value="ECO:0007669"/>
    <property type="project" value="TreeGrafter"/>
</dbReference>
<dbReference type="Pfam" id="PF13450">
    <property type="entry name" value="NAD_binding_8"/>
    <property type="match status" value="1"/>
</dbReference>